<keyword evidence="8" id="KW-0812">Transmembrane</keyword>
<sequence length="302" mass="33401">MTIRTRQRLIERIRKRVLIRLALGLVGVVIAMAVGAVMFIFWGVYNVSALQQHTEPVYTVLTTALDRSISQRAEEIDVPSLDDPAMAQQGLIYYRDKCVQCHGAPGVARQDVGKGMTPVPPNLAHTASNRTPAEIFWAIKHGIKMTGMPSWQFIFTDEEIWEIVAFMRQMSKLSPVEYQAIAARVDSKETAQTEEAEASSARSGTAPEVLPNADRGRLAMYGYACIACHRIPGLVGPQADVGPPLAGIGARRYIAGVLTNNEDNMVRWLRHPTQVDPLTAMPDLEVTERDARDMAAYLETLK</sequence>
<feature type="domain" description="Cytochrome c" evidence="9">
    <location>
        <begin position="211"/>
        <end position="302"/>
    </location>
</feature>
<accession>A0A365TSN1</accession>
<organism evidence="10 11">
    <name type="scientific">Vreelandella sulfidaeris</name>
    <dbReference type="NCBI Taxonomy" id="115553"/>
    <lineage>
        <taxon>Bacteria</taxon>
        <taxon>Pseudomonadati</taxon>
        <taxon>Pseudomonadota</taxon>
        <taxon>Gammaproteobacteria</taxon>
        <taxon>Oceanospirillales</taxon>
        <taxon>Halomonadaceae</taxon>
        <taxon>Vreelandella</taxon>
    </lineage>
</organism>
<dbReference type="InterPro" id="IPR009056">
    <property type="entry name" value="Cyt_c-like_dom"/>
</dbReference>
<feature type="region of interest" description="Disordered" evidence="7">
    <location>
        <begin position="186"/>
        <end position="209"/>
    </location>
</feature>
<dbReference type="InterPro" id="IPR051811">
    <property type="entry name" value="Cytochrome_c550/c551-like"/>
</dbReference>
<comment type="caution">
    <text evidence="10">The sequence shown here is derived from an EMBL/GenBank/DDBJ whole genome shotgun (WGS) entry which is preliminary data.</text>
</comment>
<keyword evidence="2 6" id="KW-0349">Heme</keyword>
<keyword evidence="11" id="KW-1185">Reference proteome</keyword>
<dbReference type="OrthoDB" id="9811281at2"/>
<evidence type="ECO:0000256" key="3">
    <source>
        <dbReference type="ARBA" id="ARBA00022723"/>
    </source>
</evidence>
<keyword evidence="1" id="KW-0813">Transport</keyword>
<dbReference type="Pfam" id="PF00034">
    <property type="entry name" value="Cytochrom_C"/>
    <property type="match status" value="1"/>
</dbReference>
<dbReference type="GO" id="GO:0020037">
    <property type="term" value="F:heme binding"/>
    <property type="evidence" value="ECO:0007669"/>
    <property type="project" value="InterPro"/>
</dbReference>
<name>A0A365TSN1_9GAMM</name>
<evidence type="ECO:0000256" key="5">
    <source>
        <dbReference type="ARBA" id="ARBA00023004"/>
    </source>
</evidence>
<keyword evidence="5 6" id="KW-0408">Iron</keyword>
<dbReference type="GO" id="GO:0009055">
    <property type="term" value="F:electron transfer activity"/>
    <property type="evidence" value="ECO:0007669"/>
    <property type="project" value="InterPro"/>
</dbReference>
<gene>
    <name evidence="10" type="ORF">DQ400_06225</name>
</gene>
<keyword evidence="3 6" id="KW-0479">Metal-binding</keyword>
<reference evidence="11" key="1">
    <citation type="submission" date="2018-06" db="EMBL/GenBank/DDBJ databases">
        <title>Whole genome sequencing of four bacterial strains from South Shetland trench revealing bio-synthetic gene clusters.</title>
        <authorList>
            <person name="Abdel-Mageed W.M."/>
            <person name="Lehri B."/>
            <person name="Jarmusch S."/>
            <person name="Miranda K."/>
            <person name="Goodfellow M."/>
            <person name="Jaspars M."/>
            <person name="Karlyshev A.V."/>
        </authorList>
    </citation>
    <scope>NUCLEOTIDE SEQUENCE [LARGE SCALE GENOMIC DNA]</scope>
    <source>
        <strain evidence="11">SST4</strain>
    </source>
</reference>
<dbReference type="PROSITE" id="PS51007">
    <property type="entry name" value="CYTC"/>
    <property type="match status" value="2"/>
</dbReference>
<dbReference type="Pfam" id="PF13442">
    <property type="entry name" value="Cytochrome_CBB3"/>
    <property type="match status" value="1"/>
</dbReference>
<evidence type="ECO:0000256" key="1">
    <source>
        <dbReference type="ARBA" id="ARBA00022448"/>
    </source>
</evidence>
<evidence type="ECO:0000256" key="7">
    <source>
        <dbReference type="SAM" id="MobiDB-lite"/>
    </source>
</evidence>
<proteinExistence type="predicted"/>
<evidence type="ECO:0000256" key="2">
    <source>
        <dbReference type="ARBA" id="ARBA00022617"/>
    </source>
</evidence>
<evidence type="ECO:0000313" key="11">
    <source>
        <dbReference type="Proteomes" id="UP000252204"/>
    </source>
</evidence>
<dbReference type="SUPFAM" id="SSF46626">
    <property type="entry name" value="Cytochrome c"/>
    <property type="match status" value="2"/>
</dbReference>
<dbReference type="PANTHER" id="PTHR37823">
    <property type="entry name" value="CYTOCHROME C-553-LIKE"/>
    <property type="match status" value="1"/>
</dbReference>
<evidence type="ECO:0000259" key="9">
    <source>
        <dbReference type="PROSITE" id="PS51007"/>
    </source>
</evidence>
<dbReference type="AlphaFoldDB" id="A0A365TSN1"/>
<keyword evidence="4" id="KW-0249">Electron transport</keyword>
<dbReference type="GO" id="GO:0046872">
    <property type="term" value="F:metal ion binding"/>
    <property type="evidence" value="ECO:0007669"/>
    <property type="project" value="UniProtKB-KW"/>
</dbReference>
<keyword evidence="8" id="KW-1133">Transmembrane helix</keyword>
<evidence type="ECO:0000256" key="4">
    <source>
        <dbReference type="ARBA" id="ARBA00022982"/>
    </source>
</evidence>
<feature type="transmembrane region" description="Helical" evidence="8">
    <location>
        <begin position="21"/>
        <end position="45"/>
    </location>
</feature>
<dbReference type="InterPro" id="IPR036909">
    <property type="entry name" value="Cyt_c-like_dom_sf"/>
</dbReference>
<dbReference type="Proteomes" id="UP000252204">
    <property type="component" value="Unassembled WGS sequence"/>
</dbReference>
<feature type="domain" description="Cytochrome c" evidence="9">
    <location>
        <begin position="85"/>
        <end position="171"/>
    </location>
</feature>
<dbReference type="PANTHER" id="PTHR37823:SF1">
    <property type="entry name" value="CYTOCHROME C-553-LIKE"/>
    <property type="match status" value="1"/>
</dbReference>
<dbReference type="EMBL" id="QNTU01000003">
    <property type="protein sequence ID" value="RBI67986.1"/>
    <property type="molecule type" value="Genomic_DNA"/>
</dbReference>
<evidence type="ECO:0000256" key="8">
    <source>
        <dbReference type="SAM" id="Phobius"/>
    </source>
</evidence>
<dbReference type="RefSeq" id="WP_113268940.1">
    <property type="nucleotide sequence ID" value="NZ_QNTU01000003.1"/>
</dbReference>
<dbReference type="Gene3D" id="1.10.760.10">
    <property type="entry name" value="Cytochrome c-like domain"/>
    <property type="match status" value="2"/>
</dbReference>
<keyword evidence="8" id="KW-0472">Membrane</keyword>
<evidence type="ECO:0000256" key="6">
    <source>
        <dbReference type="PROSITE-ProRule" id="PRU00433"/>
    </source>
</evidence>
<protein>
    <submittedName>
        <fullName evidence="10">Cytochrome C</fullName>
    </submittedName>
</protein>
<evidence type="ECO:0000313" key="10">
    <source>
        <dbReference type="EMBL" id="RBI67986.1"/>
    </source>
</evidence>